<reference evidence="3" key="1">
    <citation type="submission" date="2017-02" db="EMBL/GenBank/DDBJ databases">
        <authorList>
            <person name="Varghese N."/>
            <person name="Submissions S."/>
        </authorList>
    </citation>
    <scope>NUCLEOTIDE SEQUENCE [LARGE SCALE GENOMIC DNA]</scope>
    <source>
        <strain evidence="3">DSM 22224</strain>
    </source>
</reference>
<evidence type="ECO:0000313" key="2">
    <source>
        <dbReference type="EMBL" id="SKA08772.1"/>
    </source>
</evidence>
<evidence type="ECO:0000313" key="3">
    <source>
        <dbReference type="Proteomes" id="UP000190367"/>
    </source>
</evidence>
<dbReference type="Proteomes" id="UP000190367">
    <property type="component" value="Unassembled WGS sequence"/>
</dbReference>
<gene>
    <name evidence="2" type="ORF">SAMN04488128_102675</name>
</gene>
<feature type="domain" description="Outer membrane protein beta-barrel" evidence="1">
    <location>
        <begin position="48"/>
        <end position="230"/>
    </location>
</feature>
<name>A0A1T4QY96_9BACT</name>
<accession>A0A1T4QY96</accession>
<dbReference type="STRING" id="634771.SAMN04488128_102675"/>
<proteinExistence type="predicted"/>
<organism evidence="2 3">
    <name type="scientific">Chitinophaga eiseniae</name>
    <dbReference type="NCBI Taxonomy" id="634771"/>
    <lineage>
        <taxon>Bacteria</taxon>
        <taxon>Pseudomonadati</taxon>
        <taxon>Bacteroidota</taxon>
        <taxon>Chitinophagia</taxon>
        <taxon>Chitinophagales</taxon>
        <taxon>Chitinophagaceae</taxon>
        <taxon>Chitinophaga</taxon>
    </lineage>
</organism>
<dbReference type="EMBL" id="FUWZ01000002">
    <property type="protein sequence ID" value="SKA08772.1"/>
    <property type="molecule type" value="Genomic_DNA"/>
</dbReference>
<sequence>MGDIIAERLSAPLMNKVIQIRNFIAKMNHMKRFFLLALTLGIATAGMAQSGYGNFTRKVRLGFKLDPMISILKPLESGVNRNSAKAGLNFGLMADFNLNEAGNYALASGFNVVLGGSKLKYDADKGLSDFKANPSEYNMKLTYIEIPVALKLKTTSPDALNFWGQFGTYFAFPVSGRADVISLNQTHDRVNILREMNRINIGLLIGAGVEYPLGETLTGIVGLTYQNGFVDVTRNGKWNDGKVNMNSFALRLGVYF</sequence>
<dbReference type="InterPro" id="IPR025665">
    <property type="entry name" value="Beta-barrel_OMP_2"/>
</dbReference>
<keyword evidence="3" id="KW-1185">Reference proteome</keyword>
<dbReference type="AlphaFoldDB" id="A0A1T4QY96"/>
<evidence type="ECO:0000259" key="1">
    <source>
        <dbReference type="Pfam" id="PF13568"/>
    </source>
</evidence>
<protein>
    <submittedName>
        <fullName evidence="2">Outer membrane protein beta-barrel domain-containing protein</fullName>
    </submittedName>
</protein>
<dbReference type="SUPFAM" id="SSF56925">
    <property type="entry name" value="OMPA-like"/>
    <property type="match status" value="1"/>
</dbReference>
<dbReference type="Pfam" id="PF13568">
    <property type="entry name" value="OMP_b-brl_2"/>
    <property type="match status" value="1"/>
</dbReference>
<dbReference type="InterPro" id="IPR011250">
    <property type="entry name" value="OMP/PagP_B-barrel"/>
</dbReference>